<reference evidence="2 3" key="1">
    <citation type="submission" date="2023-03" db="EMBL/GenBank/DDBJ databases">
        <authorList>
            <person name="Shen W."/>
            <person name="Cai J."/>
        </authorList>
    </citation>
    <scope>NUCLEOTIDE SEQUENCE [LARGE SCALE GENOMIC DNA]</scope>
    <source>
        <strain evidence="2 3">D6-4</strain>
    </source>
</reference>
<protein>
    <submittedName>
        <fullName evidence="2">Type I toxin-antitoxin system Fst family toxin</fullName>
    </submittedName>
</protein>
<proteinExistence type="predicted"/>
<accession>A0ABU3F7R7</accession>
<comment type="caution">
    <text evidence="2">The sequence shown here is derived from an EMBL/GenBank/DDBJ whole genome shotgun (WGS) entry which is preliminary data.</text>
</comment>
<dbReference type="EMBL" id="JARPYI010000023">
    <property type="protein sequence ID" value="MDT2602583.1"/>
    <property type="molecule type" value="Genomic_DNA"/>
</dbReference>
<evidence type="ECO:0000313" key="3">
    <source>
        <dbReference type="Proteomes" id="UP001252875"/>
    </source>
</evidence>
<dbReference type="NCBIfam" id="NF033608">
    <property type="entry name" value="type_I_tox_Fst"/>
    <property type="match status" value="1"/>
</dbReference>
<evidence type="ECO:0000256" key="1">
    <source>
        <dbReference type="SAM" id="Phobius"/>
    </source>
</evidence>
<name>A0ABU3F7R7_9ENTE</name>
<organism evidence="2 3">
    <name type="scientific">Enterococcus hulanensis</name>
    <dbReference type="NCBI Taxonomy" id="2559929"/>
    <lineage>
        <taxon>Bacteria</taxon>
        <taxon>Bacillati</taxon>
        <taxon>Bacillota</taxon>
        <taxon>Bacilli</taxon>
        <taxon>Lactobacillales</taxon>
        <taxon>Enterococcaceae</taxon>
        <taxon>Enterococcus</taxon>
    </lineage>
</organism>
<dbReference type="Proteomes" id="UP001252875">
    <property type="component" value="Unassembled WGS sequence"/>
</dbReference>
<feature type="transmembrane region" description="Helical" evidence="1">
    <location>
        <begin position="6"/>
        <end position="26"/>
    </location>
</feature>
<keyword evidence="1" id="KW-0812">Transmembrane</keyword>
<keyword evidence="1" id="KW-1133">Transmembrane helix</keyword>
<dbReference type="RefSeq" id="WP_311823727.1">
    <property type="nucleotide sequence ID" value="NZ_JARPYF010000024.1"/>
</dbReference>
<keyword evidence="1" id="KW-0472">Membrane</keyword>
<gene>
    <name evidence="2" type="ORF">P7D85_22700</name>
</gene>
<evidence type="ECO:0000313" key="2">
    <source>
        <dbReference type="EMBL" id="MDT2602583.1"/>
    </source>
</evidence>
<sequence length="32" mass="3622">MLQEIISLVVAPILVGLVLELVSRWLDEKDDD</sequence>
<keyword evidence="3" id="KW-1185">Reference proteome</keyword>